<organism evidence="3 4">
    <name type="scientific">Cladophialophora chaetospira</name>
    <dbReference type="NCBI Taxonomy" id="386627"/>
    <lineage>
        <taxon>Eukaryota</taxon>
        <taxon>Fungi</taxon>
        <taxon>Dikarya</taxon>
        <taxon>Ascomycota</taxon>
        <taxon>Pezizomycotina</taxon>
        <taxon>Eurotiomycetes</taxon>
        <taxon>Chaetothyriomycetidae</taxon>
        <taxon>Chaetothyriales</taxon>
        <taxon>Herpotrichiellaceae</taxon>
        <taxon>Cladophialophora</taxon>
    </lineage>
</organism>
<feature type="compositionally biased region" description="Pro residues" evidence="2">
    <location>
        <begin position="678"/>
        <end position="689"/>
    </location>
</feature>
<accession>A0AA38XLV4</accession>
<dbReference type="AlphaFoldDB" id="A0AA38XLV4"/>
<evidence type="ECO:0000313" key="4">
    <source>
        <dbReference type="Proteomes" id="UP001172673"/>
    </source>
</evidence>
<keyword evidence="4" id="KW-1185">Reference proteome</keyword>
<sequence>MPRKRSPREPTTNFHMSTRSRNARLTTPEPPNPSTDDSSLSELGTPPATPPSIPSSASRKPISTQASLDDDESPSKSRRSRRKRFAPAKLPDPVQPRKRRGRPPKTKSIDASSTSNPNSSSPAALPEPAEPQKRKGRPRKSRPNDASPESNLKSSSPSIEPLSTAQDSADSSSAPQDSVDSTSRTLRSDSLEALPDTDDQPETQPEGNILETSTLPRRSLRNAQPSIVPLVPAITATQNQIASSANSTTKAEPSTSRKRKSADSSADDTETAPKRKRVGQTAKEPATPQHSEWKDRELWPEFNKDNLTYYANDGATQYHPGEGDESPESRSPSKPTRGGGRGGWRGGRGGTRGGNRGGRRGIPNGKGGRGGSPDPPERRQPLTQEEKGMISILKARQQELKRFFNTVGTHQLDILEQIASRDLNKLAKKASAHKKVPEYDMIVDELQAARQDAEDLARKRYDAEVENENRKYEAEKEVLEQQNKALKAHSRKEHLAGAEGDIILFERAYRAAHDDMHTESGSDMMDYFPHYHELPEPDTQPRGYSSLKIRDEKAFKLQLGESFDEQARQQVLNEDVIGPLLKQIEERNQEWRAEQQHKKSQTMDALSEEAAKELAKIDGYLVPRPLDMGEANSYALSALADVSEWVAQRHPQKQFIYVPLARGDTFPAQGLDFSPLPGQAPPPPPPPPQQAFQQVIRTGSGRRGRRLKYPPLTYEQAVRAATSAPPALATLQPQPQGPPFTPTTPPSGGPPPFDNRGVVSSGPGQIIAPAPPKASPAPPRPNVNIFRHNTKYPPPPPPLPPSQQQSQPQTPTHTRHNSLTQASPNGPGPSPQQNHPQHFIFQTPQQPYQHQAVQHAPPANTAPQQYDPSPAPAAPPPGTPTAASPSHGAVIGQQTKIPMTFVNQTIESRNAAAATVQGGGNGANTPVNSEKGQVKRVLLPKGY</sequence>
<feature type="compositionally biased region" description="Basic residues" evidence="2">
    <location>
        <begin position="76"/>
        <end position="86"/>
    </location>
</feature>
<evidence type="ECO:0000256" key="2">
    <source>
        <dbReference type="SAM" id="MobiDB-lite"/>
    </source>
</evidence>
<feature type="region of interest" description="Disordered" evidence="2">
    <location>
        <begin position="668"/>
        <end position="692"/>
    </location>
</feature>
<feature type="compositionally biased region" description="Pro residues" evidence="2">
    <location>
        <begin position="869"/>
        <end position="879"/>
    </location>
</feature>
<dbReference type="Proteomes" id="UP001172673">
    <property type="component" value="Unassembled WGS sequence"/>
</dbReference>
<protein>
    <submittedName>
        <fullName evidence="3">Uncharacterized protein</fullName>
    </submittedName>
</protein>
<comment type="caution">
    <text evidence="3">The sequence shown here is derived from an EMBL/GenBank/DDBJ whole genome shotgun (WGS) entry which is preliminary data.</text>
</comment>
<feature type="region of interest" description="Disordered" evidence="2">
    <location>
        <begin position="1"/>
        <end position="223"/>
    </location>
</feature>
<name>A0AA38XLV4_9EURO</name>
<feature type="compositionally biased region" description="Gly residues" evidence="2">
    <location>
        <begin position="337"/>
        <end position="356"/>
    </location>
</feature>
<feature type="compositionally biased region" description="Basic and acidic residues" evidence="2">
    <location>
        <begin position="291"/>
        <end position="304"/>
    </location>
</feature>
<feature type="compositionally biased region" description="Polar residues" evidence="2">
    <location>
        <begin position="202"/>
        <end position="223"/>
    </location>
</feature>
<feature type="compositionally biased region" description="Low complexity" evidence="2">
    <location>
        <begin position="111"/>
        <end position="127"/>
    </location>
</feature>
<evidence type="ECO:0000256" key="1">
    <source>
        <dbReference type="SAM" id="Coils"/>
    </source>
</evidence>
<feature type="compositionally biased region" description="Low complexity" evidence="2">
    <location>
        <begin position="802"/>
        <end position="812"/>
    </location>
</feature>
<feature type="coiled-coil region" evidence="1">
    <location>
        <begin position="439"/>
        <end position="492"/>
    </location>
</feature>
<feature type="compositionally biased region" description="Pro residues" evidence="2">
    <location>
        <begin position="792"/>
        <end position="801"/>
    </location>
</feature>
<reference evidence="3" key="1">
    <citation type="submission" date="2022-10" db="EMBL/GenBank/DDBJ databases">
        <title>Culturing micro-colonial fungi from biological soil crusts in the Mojave desert and describing Neophaeococcomyces mojavensis, and introducing the new genera and species Taxawa tesnikishii.</title>
        <authorList>
            <person name="Kurbessoian T."/>
            <person name="Stajich J.E."/>
        </authorList>
    </citation>
    <scope>NUCLEOTIDE SEQUENCE</scope>
    <source>
        <strain evidence="3">TK_41</strain>
    </source>
</reference>
<keyword evidence="1" id="KW-0175">Coiled coil</keyword>
<feature type="compositionally biased region" description="Pro residues" evidence="2">
    <location>
        <begin position="769"/>
        <end position="781"/>
    </location>
</feature>
<feature type="compositionally biased region" description="Low complexity" evidence="2">
    <location>
        <begin position="147"/>
        <end position="183"/>
    </location>
</feature>
<feature type="compositionally biased region" description="Basic and acidic residues" evidence="2">
    <location>
        <begin position="375"/>
        <end position="388"/>
    </location>
</feature>
<feature type="region of interest" description="Disordered" evidence="2">
    <location>
        <begin position="728"/>
        <end position="887"/>
    </location>
</feature>
<evidence type="ECO:0000313" key="3">
    <source>
        <dbReference type="EMBL" id="KAJ9615720.1"/>
    </source>
</evidence>
<feature type="compositionally biased region" description="Polar residues" evidence="2">
    <location>
        <begin position="239"/>
        <end position="254"/>
    </location>
</feature>
<gene>
    <name evidence="3" type="ORF">H2200_001797</name>
</gene>
<feature type="compositionally biased region" description="Pro residues" evidence="2">
    <location>
        <begin position="735"/>
        <end position="753"/>
    </location>
</feature>
<feature type="compositionally biased region" description="Basic residues" evidence="2">
    <location>
        <begin position="96"/>
        <end position="105"/>
    </location>
</feature>
<feature type="region of interest" description="Disordered" evidence="2">
    <location>
        <begin position="239"/>
        <end position="390"/>
    </location>
</feature>
<proteinExistence type="predicted"/>
<feature type="compositionally biased region" description="Polar residues" evidence="2">
    <location>
        <begin position="9"/>
        <end position="25"/>
    </location>
</feature>
<feature type="compositionally biased region" description="Polar residues" evidence="2">
    <location>
        <begin position="831"/>
        <end position="852"/>
    </location>
</feature>
<dbReference type="EMBL" id="JAPDRK010000002">
    <property type="protein sequence ID" value="KAJ9615720.1"/>
    <property type="molecule type" value="Genomic_DNA"/>
</dbReference>